<organism evidence="5 6">
    <name type="scientific">Sinosporangium siamense</name>
    <dbReference type="NCBI Taxonomy" id="1367973"/>
    <lineage>
        <taxon>Bacteria</taxon>
        <taxon>Bacillati</taxon>
        <taxon>Actinomycetota</taxon>
        <taxon>Actinomycetes</taxon>
        <taxon>Streptosporangiales</taxon>
        <taxon>Streptosporangiaceae</taxon>
        <taxon>Sinosporangium</taxon>
    </lineage>
</organism>
<dbReference type="Proteomes" id="UP000606172">
    <property type="component" value="Unassembled WGS sequence"/>
</dbReference>
<keyword evidence="2" id="KW-0808">Transferase</keyword>
<protein>
    <recommendedName>
        <fullName evidence="4">Methyltransferase domain-containing protein</fullName>
    </recommendedName>
</protein>
<dbReference type="Pfam" id="PF13847">
    <property type="entry name" value="Methyltransf_31"/>
    <property type="match status" value="1"/>
</dbReference>
<dbReference type="InterPro" id="IPR025714">
    <property type="entry name" value="Methyltranfer_dom"/>
</dbReference>
<dbReference type="EMBL" id="BOOW01000012">
    <property type="protein sequence ID" value="GII91861.1"/>
    <property type="molecule type" value="Genomic_DNA"/>
</dbReference>
<reference evidence="5" key="1">
    <citation type="submission" date="2021-01" db="EMBL/GenBank/DDBJ databases">
        <title>Whole genome shotgun sequence of Sinosporangium siamense NBRC 109515.</title>
        <authorList>
            <person name="Komaki H."/>
            <person name="Tamura T."/>
        </authorList>
    </citation>
    <scope>NUCLEOTIDE SEQUENCE</scope>
    <source>
        <strain evidence="5">NBRC 109515</strain>
    </source>
</reference>
<sequence>MFTDSLHRRFFGFLSLFGPKAQGKILRRYFNWWHRTPDPWHLSVSPYERDKYHATLRQVPERSYSRILDAGCSEGTFTHLAAGAHPGAETIGIDISERALARARAARPVGDGGPRFIAGDLLNPPDLGRFDLVFCAETLYYLGRDDRLRLASRRLRDLLAPGGVLVLVHPWPEAPELYRHLDADAALAKSAEHVENDARRPYSVTVYTRAPATAGH</sequence>
<dbReference type="GO" id="GO:0008168">
    <property type="term" value="F:methyltransferase activity"/>
    <property type="evidence" value="ECO:0007669"/>
    <property type="project" value="UniProtKB-KW"/>
</dbReference>
<proteinExistence type="predicted"/>
<evidence type="ECO:0000313" key="5">
    <source>
        <dbReference type="EMBL" id="GII91861.1"/>
    </source>
</evidence>
<dbReference type="GO" id="GO:0032259">
    <property type="term" value="P:methylation"/>
    <property type="evidence" value="ECO:0007669"/>
    <property type="project" value="UniProtKB-KW"/>
</dbReference>
<evidence type="ECO:0000256" key="2">
    <source>
        <dbReference type="ARBA" id="ARBA00022679"/>
    </source>
</evidence>
<dbReference type="PANTHER" id="PTHR43464">
    <property type="entry name" value="METHYLTRANSFERASE"/>
    <property type="match status" value="1"/>
</dbReference>
<evidence type="ECO:0000256" key="3">
    <source>
        <dbReference type="ARBA" id="ARBA00022691"/>
    </source>
</evidence>
<name>A0A919V6C4_9ACTN</name>
<evidence type="ECO:0000313" key="6">
    <source>
        <dbReference type="Proteomes" id="UP000606172"/>
    </source>
</evidence>
<feature type="domain" description="Methyltransferase" evidence="4">
    <location>
        <begin position="65"/>
        <end position="186"/>
    </location>
</feature>
<comment type="caution">
    <text evidence="5">The sequence shown here is derived from an EMBL/GenBank/DDBJ whole genome shotgun (WGS) entry which is preliminary data.</text>
</comment>
<keyword evidence="3" id="KW-0949">S-adenosyl-L-methionine</keyword>
<evidence type="ECO:0000259" key="4">
    <source>
        <dbReference type="Pfam" id="PF13847"/>
    </source>
</evidence>
<keyword evidence="6" id="KW-1185">Reference proteome</keyword>
<accession>A0A919V6C4</accession>
<dbReference type="AlphaFoldDB" id="A0A919V6C4"/>
<dbReference type="InterPro" id="IPR029063">
    <property type="entry name" value="SAM-dependent_MTases_sf"/>
</dbReference>
<keyword evidence="1" id="KW-0489">Methyltransferase</keyword>
<dbReference type="SUPFAM" id="SSF53335">
    <property type="entry name" value="S-adenosyl-L-methionine-dependent methyltransferases"/>
    <property type="match status" value="1"/>
</dbReference>
<dbReference type="PANTHER" id="PTHR43464:SF19">
    <property type="entry name" value="UBIQUINONE BIOSYNTHESIS O-METHYLTRANSFERASE, MITOCHONDRIAL"/>
    <property type="match status" value="1"/>
</dbReference>
<dbReference type="Gene3D" id="3.40.50.150">
    <property type="entry name" value="Vaccinia Virus protein VP39"/>
    <property type="match status" value="1"/>
</dbReference>
<dbReference type="CDD" id="cd02440">
    <property type="entry name" value="AdoMet_MTases"/>
    <property type="match status" value="1"/>
</dbReference>
<evidence type="ECO:0000256" key="1">
    <source>
        <dbReference type="ARBA" id="ARBA00022603"/>
    </source>
</evidence>
<gene>
    <name evidence="5" type="ORF">Ssi02_20920</name>
</gene>